<sequence length="271" mass="29247">MVFFHLRTAPTTGPHSPCRHGDGPFGTAFTFAPEGHRRGPAPPRSTLSEYVPPGAGTPCPPGRRDGGKVRFPSGLSGTLVPCSSADPRPVGRVPWRKPDSTRWRRPSRRTDAVICEHIAVGRARPDPTRRAGAGRLCAEHPYRPGPARPFRAGQPGRKPGAVVVHPEGTARPVPAHAAEASGRRGPCRSTAPGAFGRPRGRHRRFRSDPHPSGNPQHLPRAHPAATPSHPARLTKTGTSPVPPENRAVRPDQDPRRTPALTVRGHRCRARR</sequence>
<name>A0A401YN40_9ACTN</name>
<dbReference type="Proteomes" id="UP000286931">
    <property type="component" value="Unassembled WGS sequence"/>
</dbReference>
<proteinExistence type="predicted"/>
<accession>A0A401YN40</accession>
<reference evidence="2 3" key="1">
    <citation type="submission" date="2018-12" db="EMBL/GenBank/DDBJ databases">
        <title>Draft genome sequence of Embleya hyalina NBRC 13850T.</title>
        <authorList>
            <person name="Komaki H."/>
            <person name="Hosoyama A."/>
            <person name="Kimura A."/>
            <person name="Ichikawa N."/>
            <person name="Tamura T."/>
        </authorList>
    </citation>
    <scope>NUCLEOTIDE SEQUENCE [LARGE SCALE GENOMIC DNA]</scope>
    <source>
        <strain evidence="2 3">NBRC 13850</strain>
    </source>
</reference>
<keyword evidence="3" id="KW-1185">Reference proteome</keyword>
<dbReference type="EMBL" id="BIFH01000019">
    <property type="protein sequence ID" value="GCD96034.1"/>
    <property type="molecule type" value="Genomic_DNA"/>
</dbReference>
<evidence type="ECO:0000256" key="1">
    <source>
        <dbReference type="SAM" id="MobiDB-lite"/>
    </source>
</evidence>
<evidence type="ECO:0000313" key="2">
    <source>
        <dbReference type="EMBL" id="GCD96034.1"/>
    </source>
</evidence>
<evidence type="ECO:0000313" key="3">
    <source>
        <dbReference type="Proteomes" id="UP000286931"/>
    </source>
</evidence>
<feature type="region of interest" description="Disordered" evidence="1">
    <location>
        <begin position="34"/>
        <end position="104"/>
    </location>
</feature>
<comment type="caution">
    <text evidence="2">The sequence shown here is derived from an EMBL/GenBank/DDBJ whole genome shotgun (WGS) entry which is preliminary data.</text>
</comment>
<organism evidence="2 3">
    <name type="scientific">Embleya hyalina</name>
    <dbReference type="NCBI Taxonomy" id="516124"/>
    <lineage>
        <taxon>Bacteria</taxon>
        <taxon>Bacillati</taxon>
        <taxon>Actinomycetota</taxon>
        <taxon>Actinomycetes</taxon>
        <taxon>Kitasatosporales</taxon>
        <taxon>Streptomycetaceae</taxon>
        <taxon>Embleya</taxon>
    </lineage>
</organism>
<gene>
    <name evidence="2" type="ORF">EHYA_03718</name>
</gene>
<feature type="region of interest" description="Disordered" evidence="1">
    <location>
        <begin position="137"/>
        <end position="271"/>
    </location>
</feature>
<dbReference type="AlphaFoldDB" id="A0A401YN40"/>
<protein>
    <submittedName>
        <fullName evidence="2">Uncharacterized protein</fullName>
    </submittedName>
</protein>
<feature type="compositionally biased region" description="Basic and acidic residues" evidence="1">
    <location>
        <begin position="246"/>
        <end position="256"/>
    </location>
</feature>